<dbReference type="PRINTS" id="PR01217">
    <property type="entry name" value="PRICHEXTENSN"/>
</dbReference>
<reference evidence="8 9" key="1">
    <citation type="submission" date="2018-09" db="EMBL/GenBank/DDBJ databases">
        <authorList>
            <person name="Zhu H."/>
        </authorList>
    </citation>
    <scope>NUCLEOTIDE SEQUENCE [LARGE SCALE GENOMIC DNA]</scope>
    <source>
        <strain evidence="8 9">K2S05-167</strain>
    </source>
</reference>
<dbReference type="SUPFAM" id="SSF47090">
    <property type="entry name" value="PGBD-like"/>
    <property type="match status" value="1"/>
</dbReference>
<evidence type="ECO:0000256" key="5">
    <source>
        <dbReference type="PROSITE-ProRule" id="PRU10141"/>
    </source>
</evidence>
<dbReference type="AlphaFoldDB" id="A0A418V594"/>
<dbReference type="InterPro" id="IPR032710">
    <property type="entry name" value="NTF2-like_dom_sf"/>
</dbReference>
<dbReference type="SUPFAM" id="SSF56112">
    <property type="entry name" value="Protein kinase-like (PK-like)"/>
    <property type="match status" value="1"/>
</dbReference>
<dbReference type="InterPro" id="IPR011009">
    <property type="entry name" value="Kinase-like_dom_sf"/>
</dbReference>
<dbReference type="Gene3D" id="1.10.510.10">
    <property type="entry name" value="Transferase(Phosphotransferase) domain 1"/>
    <property type="match status" value="1"/>
</dbReference>
<feature type="compositionally biased region" description="Pro residues" evidence="6">
    <location>
        <begin position="353"/>
        <end position="402"/>
    </location>
</feature>
<dbReference type="EMBL" id="QYUJ01000014">
    <property type="protein sequence ID" value="RJF71283.1"/>
    <property type="molecule type" value="Genomic_DNA"/>
</dbReference>
<keyword evidence="3" id="KW-0418">Kinase</keyword>
<dbReference type="PROSITE" id="PS00107">
    <property type="entry name" value="PROTEIN_KINASE_ATP"/>
    <property type="match status" value="1"/>
</dbReference>
<evidence type="ECO:0000259" key="7">
    <source>
        <dbReference type="PROSITE" id="PS50011"/>
    </source>
</evidence>
<name>A0A418V594_9DEIO</name>
<dbReference type="Gene3D" id="3.30.200.20">
    <property type="entry name" value="Phosphorylase Kinase, domain 1"/>
    <property type="match status" value="1"/>
</dbReference>
<dbReference type="InterPro" id="IPR017441">
    <property type="entry name" value="Protein_kinase_ATP_BS"/>
</dbReference>
<dbReference type="Pfam" id="PF00069">
    <property type="entry name" value="Pkinase"/>
    <property type="match status" value="1"/>
</dbReference>
<dbReference type="PROSITE" id="PS50011">
    <property type="entry name" value="PROTEIN_KINASE_DOM"/>
    <property type="match status" value="1"/>
</dbReference>
<dbReference type="InterPro" id="IPR036366">
    <property type="entry name" value="PGBDSf"/>
</dbReference>
<feature type="domain" description="Protein kinase" evidence="7">
    <location>
        <begin position="15"/>
        <end position="287"/>
    </location>
</feature>
<feature type="region of interest" description="Disordered" evidence="6">
    <location>
        <begin position="331"/>
        <end position="419"/>
    </location>
</feature>
<dbReference type="CDD" id="cd14014">
    <property type="entry name" value="STKc_PknB_like"/>
    <property type="match status" value="1"/>
</dbReference>
<dbReference type="Gene3D" id="1.10.101.10">
    <property type="entry name" value="PGBD-like superfamily/PGBD"/>
    <property type="match status" value="1"/>
</dbReference>
<evidence type="ECO:0000256" key="4">
    <source>
        <dbReference type="ARBA" id="ARBA00022840"/>
    </source>
</evidence>
<dbReference type="SMART" id="SM00220">
    <property type="entry name" value="S_TKc"/>
    <property type="match status" value="1"/>
</dbReference>
<dbReference type="GO" id="GO:0005524">
    <property type="term" value="F:ATP binding"/>
    <property type="evidence" value="ECO:0007669"/>
    <property type="project" value="UniProtKB-UniRule"/>
</dbReference>
<dbReference type="PANTHER" id="PTHR43289">
    <property type="entry name" value="MITOGEN-ACTIVATED PROTEIN KINASE KINASE KINASE 20-RELATED"/>
    <property type="match status" value="1"/>
</dbReference>
<dbReference type="Gene3D" id="3.10.450.50">
    <property type="match status" value="1"/>
</dbReference>
<evidence type="ECO:0000313" key="9">
    <source>
        <dbReference type="Proteomes" id="UP000286287"/>
    </source>
</evidence>
<accession>A0A418V594</accession>
<feature type="compositionally biased region" description="Low complexity" evidence="6">
    <location>
        <begin position="403"/>
        <end position="413"/>
    </location>
</feature>
<dbReference type="PANTHER" id="PTHR43289:SF34">
    <property type="entry name" value="SERINE_THREONINE-PROTEIN KINASE YBDM-RELATED"/>
    <property type="match status" value="1"/>
</dbReference>
<evidence type="ECO:0000256" key="3">
    <source>
        <dbReference type="ARBA" id="ARBA00022777"/>
    </source>
</evidence>
<gene>
    <name evidence="8" type="ORF">D3875_06560</name>
</gene>
<dbReference type="Pfam" id="PF01471">
    <property type="entry name" value="PG_binding_1"/>
    <property type="match status" value="1"/>
</dbReference>
<keyword evidence="1" id="KW-0808">Transferase</keyword>
<dbReference type="SUPFAM" id="SSF54427">
    <property type="entry name" value="NTF2-like"/>
    <property type="match status" value="1"/>
</dbReference>
<feature type="binding site" evidence="5">
    <location>
        <position position="44"/>
    </location>
    <ligand>
        <name>ATP</name>
        <dbReference type="ChEBI" id="CHEBI:30616"/>
    </ligand>
</feature>
<dbReference type="InterPro" id="IPR000719">
    <property type="entry name" value="Prot_kinase_dom"/>
</dbReference>
<dbReference type="InterPro" id="IPR008271">
    <property type="entry name" value="Ser/Thr_kinase_AS"/>
</dbReference>
<dbReference type="InterPro" id="IPR002477">
    <property type="entry name" value="Peptidoglycan-bd-like"/>
</dbReference>
<evidence type="ECO:0000313" key="8">
    <source>
        <dbReference type="EMBL" id="RJF71283.1"/>
    </source>
</evidence>
<organism evidence="8 9">
    <name type="scientific">Deinococcus cavernae</name>
    <dbReference type="NCBI Taxonomy" id="2320857"/>
    <lineage>
        <taxon>Bacteria</taxon>
        <taxon>Thermotogati</taxon>
        <taxon>Deinococcota</taxon>
        <taxon>Deinococci</taxon>
        <taxon>Deinococcales</taxon>
        <taxon>Deinococcaceae</taxon>
        <taxon>Deinococcus</taxon>
    </lineage>
</organism>
<dbReference type="Proteomes" id="UP000286287">
    <property type="component" value="Unassembled WGS sequence"/>
</dbReference>
<comment type="caution">
    <text evidence="8">The sequence shown here is derived from an EMBL/GenBank/DDBJ whole genome shotgun (WGS) entry which is preliminary data.</text>
</comment>
<keyword evidence="2 5" id="KW-0547">Nucleotide-binding</keyword>
<protein>
    <recommendedName>
        <fullName evidence="7">Protein kinase domain-containing protein</fullName>
    </recommendedName>
</protein>
<keyword evidence="4 5" id="KW-0067">ATP-binding</keyword>
<evidence type="ECO:0000256" key="2">
    <source>
        <dbReference type="ARBA" id="ARBA00022741"/>
    </source>
</evidence>
<proteinExistence type="predicted"/>
<dbReference type="PROSITE" id="PS00108">
    <property type="entry name" value="PROTEIN_KINASE_ST"/>
    <property type="match status" value="1"/>
</dbReference>
<keyword evidence="9" id="KW-1185">Reference proteome</keyword>
<dbReference type="GO" id="GO:0004674">
    <property type="term" value="F:protein serine/threonine kinase activity"/>
    <property type="evidence" value="ECO:0007669"/>
    <property type="project" value="TreeGrafter"/>
</dbReference>
<evidence type="ECO:0000256" key="6">
    <source>
        <dbReference type="SAM" id="MobiDB-lite"/>
    </source>
</evidence>
<sequence>MSALAAGSVLQGGRYRIDGVLGQGGFGITYAATQTVLNAPVAIKELFPSGTLRQGQTVFPPATFGLQEWAQAKRDFTTEAQLLAQFQHPDIVRVLDLFEDSGTAYMVMERLAGETLQQRLERRGALDPQDVQGLAERVARALGVVHSAGLLHRDLKPDNIFLEASGRVVLIDFGSARGFVVGQTVRHTRLVTPGYAPMEQYGSEARFGPYTDIYALGATLHHALTGKMPPSAPDLMTGTPLPALPANTPAGLQDALQAALSPRVTDRPQSAQEFLTLLSGPPSAPAVPAPAPQLPTPLAPPAQKRGFSAWPLALVALAGAGGFALLRGHDRSSPPAAATPAEPPVVPEASTPPADPAIPPAPTAAPPTTAPPTTAPPTTAPPTTPPAPAPEAAPPEPAPPEAELPAPAEAEPTPDVPAISDGQVREFVDEYLRLGGQDDLNASMNLYAEQVEYFDQGTQSRAALMDDKRAYFRRWPRRSYQRTTDIALHGSGDVRQVRFDYRYTVSNDTRELSGTAYTVLDLVGDGEHLVITAERGAIHPETKVERDLAPENADELSAAAEALTNTLKPTLTEGNSGPAVSRLQTLLQAQGAEVGVDGFFGPETTDAVKGFQQSRGLEADGVVGPDTWAALEAQADTTQAATTPAEAPTFAQWFFTTCQDAQTGASHTGLTLGALQFCSLVIETVPNGARPVSASFSYELEYLEDGEARKKTIGARSRWPADGEPAVNFEEQGNNLVFSLPLTVREREGRQYTSINVIGDIVFDNGRTKRVYEKLPIQ</sequence>
<dbReference type="OrthoDB" id="9788659at2"/>
<evidence type="ECO:0000256" key="1">
    <source>
        <dbReference type="ARBA" id="ARBA00022679"/>
    </source>
</evidence>
<dbReference type="InterPro" id="IPR036365">
    <property type="entry name" value="PGBD-like_sf"/>
</dbReference>